<dbReference type="EMBL" id="JAFFGZ010000007">
    <property type="protein sequence ID" value="KAK4642573.1"/>
    <property type="molecule type" value="Genomic_DNA"/>
</dbReference>
<dbReference type="Proteomes" id="UP001322138">
    <property type="component" value="Unassembled WGS sequence"/>
</dbReference>
<name>A0ABR0FF14_9PEZI</name>
<feature type="compositionally biased region" description="Basic residues" evidence="1">
    <location>
        <begin position="120"/>
        <end position="129"/>
    </location>
</feature>
<dbReference type="GeneID" id="87899692"/>
<feature type="region of interest" description="Disordered" evidence="1">
    <location>
        <begin position="111"/>
        <end position="156"/>
    </location>
</feature>
<gene>
    <name evidence="2" type="ORF">QC761_510035</name>
</gene>
<proteinExistence type="predicted"/>
<organism evidence="2 3">
    <name type="scientific">Podospora bellae-mahoneyi</name>
    <dbReference type="NCBI Taxonomy" id="2093777"/>
    <lineage>
        <taxon>Eukaryota</taxon>
        <taxon>Fungi</taxon>
        <taxon>Dikarya</taxon>
        <taxon>Ascomycota</taxon>
        <taxon>Pezizomycotina</taxon>
        <taxon>Sordariomycetes</taxon>
        <taxon>Sordariomycetidae</taxon>
        <taxon>Sordariales</taxon>
        <taxon>Podosporaceae</taxon>
        <taxon>Podospora</taxon>
    </lineage>
</organism>
<feature type="compositionally biased region" description="Low complexity" evidence="1">
    <location>
        <begin position="132"/>
        <end position="156"/>
    </location>
</feature>
<sequence length="387" mass="40473">MPVATVSVNPFNPACLDTSCLNQVVGLSGNDAAVQFSSCVAQFGSPVVSTVTPTETVFVTATTTVEYIDVIVSFTTATSTLEETLTSYDSLVQTATEYTTTNVVTVSTTVTASPAPPVGKKMRKRRGCTRKSSSSTVSQVETVTTTEPSTTETETITPTLPAASVCSDEAEYSSACSCIGAVGDITETVTATADISTSTLYETVSSATPSVSESVINVVVTTVLVKPATVTTTTTVSTNLQTTTTVTNIIQPTQQSKLVLNNGPRQGRYLTIVNGYLQYDINNVGAAVAADFEFTSSGQPWLVSNPDIKLYSTQTSAQVGVLYMETDAQAASKGDPIVTCNVDGNGIMSCGIPERGFGVVFSCGAYLYVARPTWSQSGCTAVTFRIV</sequence>
<comment type="caution">
    <text evidence="2">The sequence shown here is derived from an EMBL/GenBank/DDBJ whole genome shotgun (WGS) entry which is preliminary data.</text>
</comment>
<dbReference type="RefSeq" id="XP_062731549.1">
    <property type="nucleotide sequence ID" value="XM_062880210.1"/>
</dbReference>
<keyword evidence="3" id="KW-1185">Reference proteome</keyword>
<accession>A0ABR0FF14</accession>
<reference evidence="2 3" key="1">
    <citation type="journal article" date="2023" name="bioRxiv">
        <title>High-quality genome assemblies of four members of thePodospora anserinaspecies complex.</title>
        <authorList>
            <person name="Ament-Velasquez S.L."/>
            <person name="Vogan A.A."/>
            <person name="Wallerman O."/>
            <person name="Hartmann F."/>
            <person name="Gautier V."/>
            <person name="Silar P."/>
            <person name="Giraud T."/>
            <person name="Johannesson H."/>
        </authorList>
    </citation>
    <scope>NUCLEOTIDE SEQUENCE [LARGE SCALE GENOMIC DNA]</scope>
    <source>
        <strain evidence="2 3">CBS 112042</strain>
    </source>
</reference>
<evidence type="ECO:0000313" key="3">
    <source>
        <dbReference type="Proteomes" id="UP001322138"/>
    </source>
</evidence>
<evidence type="ECO:0000313" key="2">
    <source>
        <dbReference type="EMBL" id="KAK4642573.1"/>
    </source>
</evidence>
<protein>
    <submittedName>
        <fullName evidence="2">Uncharacterized protein</fullName>
    </submittedName>
</protein>
<evidence type="ECO:0000256" key="1">
    <source>
        <dbReference type="SAM" id="MobiDB-lite"/>
    </source>
</evidence>